<comment type="similarity">
    <text evidence="1">Belongs to the BtpA family.</text>
</comment>
<proteinExistence type="evidence at transcript level"/>
<dbReference type="OrthoDB" id="10045006at2759"/>
<dbReference type="InterPro" id="IPR011060">
    <property type="entry name" value="RibuloseP-bd_barrel"/>
</dbReference>
<dbReference type="PANTHER" id="PTHR21381:SF3">
    <property type="entry name" value="SGC REGION PROTEIN SGCQ-RELATED"/>
    <property type="match status" value="1"/>
</dbReference>
<gene>
    <name evidence="2" type="primary">CG8607-RA</name>
</gene>
<dbReference type="InterPro" id="IPR005137">
    <property type="entry name" value="BtpA"/>
</dbReference>
<dbReference type="Gene3D" id="3.20.20.70">
    <property type="entry name" value="Aldolase class I"/>
    <property type="match status" value="1"/>
</dbReference>
<dbReference type="InterPro" id="IPR013785">
    <property type="entry name" value="Aldolase_TIM"/>
</dbReference>
<dbReference type="ExpressionAtlas" id="G2J633">
    <property type="expression patterns" value="baseline and differential"/>
</dbReference>
<dbReference type="Bgee" id="FBgn0035760">
    <property type="expression patterns" value="Expressed in germline cell (Drosophila) in post-embryonic organism and 25 other cell types or tissues"/>
</dbReference>
<dbReference type="EMBL" id="BT128890">
    <property type="protein sequence ID" value="AEO46467.1"/>
    <property type="molecule type" value="mRNA"/>
</dbReference>
<feature type="non-terminal residue" evidence="2">
    <location>
        <position position="1"/>
    </location>
</feature>
<dbReference type="SUPFAM" id="SSF51366">
    <property type="entry name" value="Ribulose-phoshate binding barrel"/>
    <property type="match status" value="1"/>
</dbReference>
<accession>G2J633</accession>
<dbReference type="VEuPathDB" id="VectorBase:FBgn0035760"/>
<dbReference type="Pfam" id="PF03437">
    <property type="entry name" value="BtpA"/>
    <property type="match status" value="1"/>
</dbReference>
<dbReference type="NCBIfam" id="TIGR00259">
    <property type="entry name" value="thylakoid_BtpA"/>
    <property type="match status" value="1"/>
</dbReference>
<sequence length="283" mass="31403">ICFALKSNMQRFLKVFKQQTCKIIGMIHVDALPGTPRYAGNWKQTIENAIYEANLYKKHQLDAVLIENMHDIPYVPERLLGAEIVACMTRLGRAVREVIPQEIPCGVQVLACGNKQALAIAKASQLQFIRAEGFVFGHVADEGFTDACAGDLLRYRKLIDAEDVLIFTDLKKKHSSHAITADVSLLETAHAAEFFMTDGIIITGTATGHAASPEDLQQLSGRVKVPLIIGSGVTRDNIDSYYKDAHAVIIGSHFKRNGNWLEEISEPAVDEFMQKICQLRHSK</sequence>
<dbReference type="PIRSF" id="PIRSF005956">
    <property type="entry name" value="BtpA"/>
    <property type="match status" value="1"/>
</dbReference>
<dbReference type="PANTHER" id="PTHR21381">
    <property type="entry name" value="ZGC:162297"/>
    <property type="match status" value="1"/>
</dbReference>
<dbReference type="AlphaFoldDB" id="G2J633"/>
<evidence type="ECO:0000313" key="2">
    <source>
        <dbReference type="EMBL" id="AEO46467.1"/>
    </source>
</evidence>
<protein>
    <submittedName>
        <fullName evidence="2">RE70135p1</fullName>
    </submittedName>
</protein>
<dbReference type="HOGENOM" id="CLU_075239_1_0_1"/>
<evidence type="ECO:0000256" key="1">
    <source>
        <dbReference type="ARBA" id="ARBA00006007"/>
    </source>
</evidence>
<organism evidence="2">
    <name type="scientific">Drosophila melanogaster</name>
    <name type="common">Fruit fly</name>
    <dbReference type="NCBI Taxonomy" id="7227"/>
    <lineage>
        <taxon>Eukaryota</taxon>
        <taxon>Metazoa</taxon>
        <taxon>Ecdysozoa</taxon>
        <taxon>Arthropoda</taxon>
        <taxon>Hexapoda</taxon>
        <taxon>Insecta</taxon>
        <taxon>Pterygota</taxon>
        <taxon>Neoptera</taxon>
        <taxon>Endopterygota</taxon>
        <taxon>Diptera</taxon>
        <taxon>Brachycera</taxon>
        <taxon>Muscomorpha</taxon>
        <taxon>Ephydroidea</taxon>
        <taxon>Drosophilidae</taxon>
        <taxon>Drosophila</taxon>
        <taxon>Sophophora</taxon>
    </lineage>
</organism>
<name>G2J633_DROME</name>
<reference evidence="2" key="1">
    <citation type="submission" date="2011-09" db="EMBL/GenBank/DDBJ databases">
        <authorList>
            <person name="Carlson J."/>
            <person name="Booth B."/>
            <person name="Frise E."/>
            <person name="Park S."/>
            <person name="Wan K."/>
            <person name="Yu C."/>
            <person name="Celniker S."/>
        </authorList>
    </citation>
    <scope>NUCLEOTIDE SEQUENCE</scope>
    <source>
        <strain evidence="2">Berkeley</strain>
    </source>
</reference>